<keyword evidence="6 7" id="KW-0472">Membrane</keyword>
<dbReference type="RefSeq" id="WP_303903971.1">
    <property type="nucleotide sequence ID" value="NZ_DYXC01000067.1"/>
</dbReference>
<comment type="caution">
    <text evidence="9">The sequence shown here is derived from an EMBL/GenBank/DDBJ whole genome shotgun (WGS) entry which is preliminary data.</text>
</comment>
<feature type="transmembrane region" description="Helical" evidence="7">
    <location>
        <begin position="326"/>
        <end position="356"/>
    </location>
</feature>
<gene>
    <name evidence="9" type="ORF">K8V32_05265</name>
</gene>
<dbReference type="Proteomes" id="UP000703315">
    <property type="component" value="Unassembled WGS sequence"/>
</dbReference>
<feature type="transmembrane region" description="Helical" evidence="7">
    <location>
        <begin position="162"/>
        <end position="180"/>
    </location>
</feature>
<dbReference type="InterPro" id="IPR003706">
    <property type="entry name" value="CstA_N"/>
</dbReference>
<evidence type="ECO:0000256" key="7">
    <source>
        <dbReference type="SAM" id="Phobius"/>
    </source>
</evidence>
<evidence type="ECO:0000313" key="9">
    <source>
        <dbReference type="EMBL" id="HJF14202.1"/>
    </source>
</evidence>
<dbReference type="GO" id="GO:0005886">
    <property type="term" value="C:plasma membrane"/>
    <property type="evidence" value="ECO:0007669"/>
    <property type="project" value="UniProtKB-SubCell"/>
</dbReference>
<reference evidence="9" key="1">
    <citation type="journal article" date="2021" name="PeerJ">
        <title>Extensive microbial diversity within the chicken gut microbiome revealed by metagenomics and culture.</title>
        <authorList>
            <person name="Gilroy R."/>
            <person name="Ravi A."/>
            <person name="Getino M."/>
            <person name="Pursley I."/>
            <person name="Horton D.L."/>
            <person name="Alikhan N.F."/>
            <person name="Baker D."/>
            <person name="Gharbi K."/>
            <person name="Hall N."/>
            <person name="Watson M."/>
            <person name="Adriaenssens E.M."/>
            <person name="Foster-Nyarko E."/>
            <person name="Jarju S."/>
            <person name="Secka A."/>
            <person name="Antonio M."/>
            <person name="Oren A."/>
            <person name="Chaudhuri R.R."/>
            <person name="La Ragione R."/>
            <person name="Hildebrand F."/>
            <person name="Pallen M.J."/>
        </authorList>
    </citation>
    <scope>NUCLEOTIDE SEQUENCE</scope>
    <source>
        <strain evidence="9">ChiHjej13B12-14962</strain>
    </source>
</reference>
<feature type="transmembrane region" description="Helical" evidence="7">
    <location>
        <begin position="389"/>
        <end position="410"/>
    </location>
</feature>
<evidence type="ECO:0000256" key="3">
    <source>
        <dbReference type="ARBA" id="ARBA00022475"/>
    </source>
</evidence>
<evidence type="ECO:0000256" key="5">
    <source>
        <dbReference type="ARBA" id="ARBA00022989"/>
    </source>
</evidence>
<dbReference type="PANTHER" id="PTHR30252">
    <property type="entry name" value="INNER MEMBRANE PEPTIDE TRANSPORTER"/>
    <property type="match status" value="1"/>
</dbReference>
<comment type="similarity">
    <text evidence="2">Belongs to the peptide transporter carbon starvation (CstA) (TC 2.A.114) family.</text>
</comment>
<keyword evidence="5 7" id="KW-1133">Transmembrane helix</keyword>
<feature type="transmembrane region" description="Helical" evidence="7">
    <location>
        <begin position="187"/>
        <end position="210"/>
    </location>
</feature>
<evidence type="ECO:0000256" key="2">
    <source>
        <dbReference type="ARBA" id="ARBA00007755"/>
    </source>
</evidence>
<feature type="transmembrane region" description="Helical" evidence="7">
    <location>
        <begin position="256"/>
        <end position="278"/>
    </location>
</feature>
<feature type="transmembrane region" description="Helical" evidence="7">
    <location>
        <begin position="430"/>
        <end position="450"/>
    </location>
</feature>
<feature type="transmembrane region" description="Helical" evidence="7">
    <location>
        <begin position="86"/>
        <end position="109"/>
    </location>
</feature>
<dbReference type="PANTHER" id="PTHR30252:SF0">
    <property type="entry name" value="PEPTIDE TRANSPORTER CSTA"/>
    <property type="match status" value="1"/>
</dbReference>
<dbReference type="EMBL" id="DYXC01000067">
    <property type="protein sequence ID" value="HJF14202.1"/>
    <property type="molecule type" value="Genomic_DNA"/>
</dbReference>
<dbReference type="InterPro" id="IPR051605">
    <property type="entry name" value="CstA"/>
</dbReference>
<feature type="transmembrane region" description="Helical" evidence="7">
    <location>
        <begin position="222"/>
        <end position="244"/>
    </location>
</feature>
<sequence>MQSLIMAIVGVLMMVLGYFLYSKFLSKRVYKLDPAYETPAHKYRDGIDYVPANKWVLWGHHFTSVAGAAPIVGPAVAVIWGWLPAFLWVTLGTVFFAGMHDMGALWASARHKGRSIGTLSGRYIGGSGRILFLVVIFFLLLMVNAVFAVVIADLLISTPTAVIPTWGAIAVALLIGQAIYRMKWNLALVSVVGVAVLYGLIILGDIFPIVLPETILGMSSAAFWIIVLFLYAGVASLLPVWMLLQPRDYINGLQLFVGLGLLYLAIFISNPTVVAPAINHNVPEGTPGIMPLLFVTVACGAISGFHGVVASGTSSKQLNNENDARLVGYFGAVGEGLLALGTIVATTSGFATLAAWEEVYSAFNEGGAAAFVQAGGGILNAGLAIPESLSATILATMAVLFAATTMDTGVRLQRFVTAEIFELFNIKLNVFMSTLVVLLTGFALAFSAGGDGRGGMIIWPLFGTTNQLLAALTMSILVVILLRTKRPVWPVLIPLIFVFFVSMYAAIIQLGTFIAEGNWLLVVIDAIILMAAVWVVLAAVSSMVRTRNQPLDLDEQMEDISAGSSV</sequence>
<evidence type="ECO:0000256" key="1">
    <source>
        <dbReference type="ARBA" id="ARBA00004651"/>
    </source>
</evidence>
<keyword evidence="4 7" id="KW-0812">Transmembrane</keyword>
<feature type="transmembrane region" description="Helical" evidence="7">
    <location>
        <begin position="290"/>
        <end position="314"/>
    </location>
</feature>
<evidence type="ECO:0000256" key="6">
    <source>
        <dbReference type="ARBA" id="ARBA00023136"/>
    </source>
</evidence>
<feature type="transmembrane region" description="Helical" evidence="7">
    <location>
        <begin position="456"/>
        <end position="481"/>
    </location>
</feature>
<feature type="transmembrane region" description="Helical" evidence="7">
    <location>
        <begin position="519"/>
        <end position="540"/>
    </location>
</feature>
<feature type="domain" description="CstA N-terminal" evidence="8">
    <location>
        <begin position="361"/>
        <end position="505"/>
    </location>
</feature>
<protein>
    <submittedName>
        <fullName evidence="9">Carbon starvation protein A</fullName>
    </submittedName>
</protein>
<feature type="transmembrane region" description="Helical" evidence="7">
    <location>
        <begin position="130"/>
        <end position="156"/>
    </location>
</feature>
<feature type="domain" description="CstA N-terminal" evidence="8">
    <location>
        <begin position="3"/>
        <end position="347"/>
    </location>
</feature>
<feature type="transmembrane region" description="Helical" evidence="7">
    <location>
        <begin position="62"/>
        <end position="80"/>
    </location>
</feature>
<evidence type="ECO:0000313" key="10">
    <source>
        <dbReference type="Proteomes" id="UP000703315"/>
    </source>
</evidence>
<dbReference type="GO" id="GO:0009267">
    <property type="term" value="P:cellular response to starvation"/>
    <property type="evidence" value="ECO:0007669"/>
    <property type="project" value="InterPro"/>
</dbReference>
<name>A0A921FMV5_9MICC</name>
<keyword evidence="3" id="KW-1003">Cell membrane</keyword>
<reference evidence="9" key="2">
    <citation type="submission" date="2021-09" db="EMBL/GenBank/DDBJ databases">
        <authorList>
            <person name="Gilroy R."/>
        </authorList>
    </citation>
    <scope>NUCLEOTIDE SEQUENCE</scope>
    <source>
        <strain evidence="9">ChiHjej13B12-14962</strain>
    </source>
</reference>
<evidence type="ECO:0000256" key="4">
    <source>
        <dbReference type="ARBA" id="ARBA00022692"/>
    </source>
</evidence>
<organism evidence="9 10">
    <name type="scientific">Enteractinococcus helveticum</name>
    <dbReference type="NCBI Taxonomy" id="1837282"/>
    <lineage>
        <taxon>Bacteria</taxon>
        <taxon>Bacillati</taxon>
        <taxon>Actinomycetota</taxon>
        <taxon>Actinomycetes</taxon>
        <taxon>Micrococcales</taxon>
        <taxon>Micrococcaceae</taxon>
    </lineage>
</organism>
<feature type="transmembrane region" description="Helical" evidence="7">
    <location>
        <begin position="6"/>
        <end position="21"/>
    </location>
</feature>
<comment type="subcellular location">
    <subcellularLocation>
        <location evidence="1">Cell membrane</location>
        <topology evidence="1">Multi-pass membrane protein</topology>
    </subcellularLocation>
</comment>
<dbReference type="AlphaFoldDB" id="A0A921FMV5"/>
<evidence type="ECO:0000259" key="8">
    <source>
        <dbReference type="Pfam" id="PF02554"/>
    </source>
</evidence>
<feature type="transmembrane region" description="Helical" evidence="7">
    <location>
        <begin position="488"/>
        <end position="507"/>
    </location>
</feature>
<proteinExistence type="inferred from homology"/>
<accession>A0A921FMV5</accession>
<dbReference type="Pfam" id="PF02554">
    <property type="entry name" value="CstA"/>
    <property type="match status" value="2"/>
</dbReference>